<dbReference type="GO" id="GO:0031956">
    <property type="term" value="F:medium-chain fatty acid-CoA ligase activity"/>
    <property type="evidence" value="ECO:0007669"/>
    <property type="project" value="TreeGrafter"/>
</dbReference>
<dbReference type="InterPro" id="IPR045851">
    <property type="entry name" value="AMP-bd_C_sf"/>
</dbReference>
<evidence type="ECO:0000259" key="1">
    <source>
        <dbReference type="Pfam" id="PF13193"/>
    </source>
</evidence>
<dbReference type="EMBL" id="PGGS01005507">
    <property type="protein sequence ID" value="PNG64672.1"/>
    <property type="molecule type" value="Genomic_DNA"/>
</dbReference>
<dbReference type="Pfam" id="PF13193">
    <property type="entry name" value="AMP-binding_C"/>
    <property type="match status" value="1"/>
</dbReference>
<gene>
    <name evidence="2" type="ORF">TSOC_015441</name>
</gene>
<dbReference type="AlphaFoldDB" id="A0A2J7WMT7"/>
<evidence type="ECO:0000313" key="2">
    <source>
        <dbReference type="EMBL" id="PNG64672.1"/>
    </source>
</evidence>
<name>A0A2J7WMT7_9CHLO</name>
<proteinExistence type="predicted"/>
<evidence type="ECO:0000313" key="3">
    <source>
        <dbReference type="Proteomes" id="UP000236333"/>
    </source>
</evidence>
<dbReference type="SUPFAM" id="SSF56801">
    <property type="entry name" value="Acetyl-CoA synthetase-like"/>
    <property type="match status" value="1"/>
</dbReference>
<comment type="caution">
    <text evidence="2">The sequence shown here is derived from an EMBL/GenBank/DDBJ whole genome shotgun (WGS) entry which is preliminary data.</text>
</comment>
<keyword evidence="2" id="KW-0436">Ligase</keyword>
<dbReference type="GO" id="GO:0006631">
    <property type="term" value="P:fatty acid metabolic process"/>
    <property type="evidence" value="ECO:0007669"/>
    <property type="project" value="TreeGrafter"/>
</dbReference>
<dbReference type="Proteomes" id="UP000236333">
    <property type="component" value="Unassembled WGS sequence"/>
</dbReference>
<dbReference type="PANTHER" id="PTHR43201">
    <property type="entry name" value="ACYL-COA SYNTHETASE"/>
    <property type="match status" value="1"/>
</dbReference>
<organism evidence="2 3">
    <name type="scientific">Tetrabaena socialis</name>
    <dbReference type="NCBI Taxonomy" id="47790"/>
    <lineage>
        <taxon>Eukaryota</taxon>
        <taxon>Viridiplantae</taxon>
        <taxon>Chlorophyta</taxon>
        <taxon>core chlorophytes</taxon>
        <taxon>Chlorophyceae</taxon>
        <taxon>CS clade</taxon>
        <taxon>Chlamydomonadales</taxon>
        <taxon>Tetrabaenaceae</taxon>
        <taxon>Tetrabaena</taxon>
    </lineage>
</organism>
<accession>A0A2J7WMT7</accession>
<dbReference type="Gene3D" id="3.30.300.30">
    <property type="match status" value="1"/>
</dbReference>
<feature type="non-terminal residue" evidence="2">
    <location>
        <position position="1"/>
    </location>
</feature>
<dbReference type="OrthoDB" id="549229at2759"/>
<protein>
    <submittedName>
        <fullName evidence="2">2-succinylbenzoate--CoA ligase</fullName>
    </submittedName>
</protein>
<reference evidence="2 3" key="1">
    <citation type="journal article" date="2017" name="Mol. Biol. Evol.">
        <title>The 4-celled Tetrabaena socialis nuclear genome reveals the essential components for genetic control of cell number at the origin of multicellularity in the volvocine lineage.</title>
        <authorList>
            <person name="Featherston J."/>
            <person name="Arakaki Y."/>
            <person name="Hanschen E.R."/>
            <person name="Ferris P.J."/>
            <person name="Michod R.E."/>
            <person name="Olson B.J.S.C."/>
            <person name="Nozaki H."/>
            <person name="Durand P.M."/>
        </authorList>
    </citation>
    <scope>NUCLEOTIDE SEQUENCE [LARGE SCALE GENOMIC DNA]</scope>
    <source>
        <strain evidence="2 3">NIES-571</strain>
    </source>
</reference>
<feature type="domain" description="AMP-binding enzyme C-terminal" evidence="1">
    <location>
        <begin position="12"/>
        <end position="78"/>
    </location>
</feature>
<dbReference type="InterPro" id="IPR025110">
    <property type="entry name" value="AMP-bd_C"/>
</dbReference>
<keyword evidence="3" id="KW-1185">Reference proteome</keyword>
<dbReference type="PANTHER" id="PTHR43201:SF32">
    <property type="entry name" value="2-SUCCINYLBENZOATE--COA LIGASE, CHLOROPLASTIC_PEROXISOMAL"/>
    <property type="match status" value="1"/>
</dbReference>
<sequence>ILVGGENVYCSEVEAVLQAHPAVVQVAVFGLPNALLGEVAAAAVVLRPPPTPAAASAASEAELLGWCRERLAHYKVPAK</sequence>
<feature type="non-terminal residue" evidence="2">
    <location>
        <position position="79"/>
    </location>
</feature>